<sequence>MWVYVNMSEASLAEFLILYLGF</sequence>
<evidence type="ECO:0000313" key="1">
    <source>
        <dbReference type="EMBL" id="CAF0701755.1"/>
    </source>
</evidence>
<organism evidence="1 2">
    <name type="scientific">Candidatus Methylacidithermus pantelleriae</name>
    <dbReference type="NCBI Taxonomy" id="2744239"/>
    <lineage>
        <taxon>Bacteria</taxon>
        <taxon>Pseudomonadati</taxon>
        <taxon>Verrucomicrobiota</taxon>
        <taxon>Methylacidiphilae</taxon>
        <taxon>Methylacidiphilales</taxon>
        <taxon>Methylacidiphilaceae</taxon>
        <taxon>Candidatus Methylacidithermus</taxon>
    </lineage>
</organism>
<dbReference type="Proteomes" id="UP000663859">
    <property type="component" value="Unassembled WGS sequence"/>
</dbReference>
<reference evidence="1" key="1">
    <citation type="submission" date="2021-02" db="EMBL/GenBank/DDBJ databases">
        <authorList>
            <person name="Cremers G."/>
            <person name="Picone N."/>
        </authorList>
    </citation>
    <scope>NUCLEOTIDE SEQUENCE</scope>
    <source>
        <strain evidence="1">PQ17</strain>
    </source>
</reference>
<evidence type="ECO:0000313" key="2">
    <source>
        <dbReference type="Proteomes" id="UP000663859"/>
    </source>
</evidence>
<keyword evidence="2" id="KW-1185">Reference proteome</keyword>
<gene>
    <name evidence="1" type="ORF">MPNT_410014</name>
</gene>
<comment type="caution">
    <text evidence="1">The sequence shown here is derived from an EMBL/GenBank/DDBJ whole genome shotgun (WGS) entry which is preliminary data.</text>
</comment>
<name>A0A8J2BV91_9BACT</name>
<protein>
    <submittedName>
        <fullName evidence="1">Uncharacterized protein</fullName>
    </submittedName>
</protein>
<dbReference type="EMBL" id="CAJNOB010000036">
    <property type="protein sequence ID" value="CAF0701755.1"/>
    <property type="molecule type" value="Genomic_DNA"/>
</dbReference>
<accession>A0A8J2BV91</accession>
<proteinExistence type="predicted"/>
<dbReference type="AlphaFoldDB" id="A0A8J2BV91"/>